<name>A0A4R8TN54_9PEZI</name>
<reference evidence="2 3" key="1">
    <citation type="submission" date="2018-11" db="EMBL/GenBank/DDBJ databases">
        <title>Genome sequence and assembly of Colletotrichum sidae.</title>
        <authorList>
            <person name="Gan P."/>
            <person name="Shirasu K."/>
        </authorList>
    </citation>
    <scope>NUCLEOTIDE SEQUENCE [LARGE SCALE GENOMIC DNA]</scope>
    <source>
        <strain evidence="2 3">CBS 518.97</strain>
    </source>
</reference>
<dbReference type="EMBL" id="QAPF01000045">
    <property type="protein sequence ID" value="TEA19551.1"/>
    <property type="molecule type" value="Genomic_DNA"/>
</dbReference>
<dbReference type="AlphaFoldDB" id="A0A4R8TN54"/>
<sequence length="281" mass="30892">MLISSVQHQSLSGVPFGFELLNSLWSSPEWQTVLDTPSSRHAHTSIMPPRASPTHFLCIPLITPASRPQLSQSLASFRADVTSPDSFAIPADAVRPLGTLHLTLGVMSLPKSENIERAVEVLRHLNPREILEGVKPLSSLTPLGNTASAPEKLSITLRGLHSIQPAPKASVLYAPPIDSDGILRSFCEKVKAVFQDAEVMEKENRPLLLHATVVNTIYVRGGRGKKGARITIDSRDILGRYDDFVWMEDVPVEKIAICRMGAKKIEGVDDQEYEVEAEIDF</sequence>
<dbReference type="Proteomes" id="UP000295604">
    <property type="component" value="Unassembled WGS sequence"/>
</dbReference>
<dbReference type="GO" id="GO:0006355">
    <property type="term" value="P:regulation of DNA-templated transcription"/>
    <property type="evidence" value="ECO:0007669"/>
    <property type="project" value="TreeGrafter"/>
</dbReference>
<dbReference type="PANTHER" id="PTHR13360:SF1">
    <property type="entry name" value="ACTIVATING SIGNAL COINTEGRATOR 1 COMPLEX SUBUNIT 1"/>
    <property type="match status" value="1"/>
</dbReference>
<dbReference type="Gene3D" id="3.90.1140.10">
    <property type="entry name" value="Cyclic phosphodiesterase"/>
    <property type="match status" value="1"/>
</dbReference>
<dbReference type="GO" id="GO:0005634">
    <property type="term" value="C:nucleus"/>
    <property type="evidence" value="ECO:0007669"/>
    <property type="project" value="TreeGrafter"/>
</dbReference>
<dbReference type="Pfam" id="PF10469">
    <property type="entry name" value="AKAP7_NLS"/>
    <property type="match status" value="1"/>
</dbReference>
<dbReference type="PANTHER" id="PTHR13360">
    <property type="entry name" value="ACTIVATING SIGNAL COINTEGRATOR 1 COMPLEX SUBUNIT 1"/>
    <property type="match status" value="1"/>
</dbReference>
<dbReference type="InterPro" id="IPR019510">
    <property type="entry name" value="AKAP7-like_phosphoesterase"/>
</dbReference>
<dbReference type="GO" id="GO:0006307">
    <property type="term" value="P:DNA alkylation repair"/>
    <property type="evidence" value="ECO:0007669"/>
    <property type="project" value="InterPro"/>
</dbReference>
<dbReference type="InterPro" id="IPR009210">
    <property type="entry name" value="ASCC1"/>
</dbReference>
<proteinExistence type="predicted"/>
<evidence type="ECO:0000259" key="1">
    <source>
        <dbReference type="Pfam" id="PF10469"/>
    </source>
</evidence>
<evidence type="ECO:0000313" key="3">
    <source>
        <dbReference type="Proteomes" id="UP000295604"/>
    </source>
</evidence>
<keyword evidence="3" id="KW-1185">Reference proteome</keyword>
<feature type="domain" description="A-kinase anchor protein 7-like phosphoesterase" evidence="1">
    <location>
        <begin position="53"/>
        <end position="281"/>
    </location>
</feature>
<evidence type="ECO:0000313" key="2">
    <source>
        <dbReference type="EMBL" id="TEA19551.1"/>
    </source>
</evidence>
<gene>
    <name evidence="2" type="ORF">C8034_v009385</name>
</gene>
<comment type="caution">
    <text evidence="2">The sequence shown here is derived from an EMBL/GenBank/DDBJ whole genome shotgun (WGS) entry which is preliminary data.</text>
</comment>
<organism evidence="2 3">
    <name type="scientific">Colletotrichum sidae</name>
    <dbReference type="NCBI Taxonomy" id="1347389"/>
    <lineage>
        <taxon>Eukaryota</taxon>
        <taxon>Fungi</taxon>
        <taxon>Dikarya</taxon>
        <taxon>Ascomycota</taxon>
        <taxon>Pezizomycotina</taxon>
        <taxon>Sordariomycetes</taxon>
        <taxon>Hypocreomycetidae</taxon>
        <taxon>Glomerellales</taxon>
        <taxon>Glomerellaceae</taxon>
        <taxon>Colletotrichum</taxon>
        <taxon>Colletotrichum orbiculare species complex</taxon>
    </lineage>
</organism>
<accession>A0A4R8TN54</accession>
<protein>
    <recommendedName>
        <fullName evidence="1">A-kinase anchor protein 7-like phosphoesterase domain-containing protein</fullName>
    </recommendedName>
</protein>